<comment type="caution">
    <text evidence="2">The sequence shown here is derived from an EMBL/GenBank/DDBJ whole genome shotgun (WGS) entry which is preliminary data.</text>
</comment>
<dbReference type="OrthoDB" id="9790409at2"/>
<accession>A6FX92</accession>
<feature type="transmembrane region" description="Helical" evidence="1">
    <location>
        <begin position="12"/>
        <end position="33"/>
    </location>
</feature>
<name>A6FX92_9BACT</name>
<keyword evidence="1" id="KW-1133">Transmembrane helix</keyword>
<dbReference type="RefSeq" id="WP_006969091.1">
    <property type="nucleotide sequence ID" value="NZ_ABCS01000001.1"/>
</dbReference>
<evidence type="ECO:0000313" key="2">
    <source>
        <dbReference type="EMBL" id="EDM81916.1"/>
    </source>
</evidence>
<dbReference type="EMBL" id="ABCS01000001">
    <property type="protein sequence ID" value="EDM81916.1"/>
    <property type="molecule type" value="Genomic_DNA"/>
</dbReference>
<gene>
    <name evidence="2" type="ORF">PPSIR1_05598</name>
</gene>
<organism evidence="2 3">
    <name type="scientific">Plesiocystis pacifica SIR-1</name>
    <dbReference type="NCBI Taxonomy" id="391625"/>
    <lineage>
        <taxon>Bacteria</taxon>
        <taxon>Pseudomonadati</taxon>
        <taxon>Myxococcota</taxon>
        <taxon>Polyangia</taxon>
        <taxon>Nannocystales</taxon>
        <taxon>Nannocystaceae</taxon>
        <taxon>Plesiocystis</taxon>
    </lineage>
</organism>
<evidence type="ECO:0000256" key="1">
    <source>
        <dbReference type="SAM" id="Phobius"/>
    </source>
</evidence>
<dbReference type="STRING" id="391625.PPSIR1_05598"/>
<feature type="transmembrane region" description="Helical" evidence="1">
    <location>
        <begin position="45"/>
        <end position="65"/>
    </location>
</feature>
<evidence type="ECO:0000313" key="3">
    <source>
        <dbReference type="Proteomes" id="UP000005801"/>
    </source>
</evidence>
<dbReference type="AlphaFoldDB" id="A6FX92"/>
<keyword evidence="1" id="KW-0812">Transmembrane</keyword>
<dbReference type="Pfam" id="PF04143">
    <property type="entry name" value="Sulf_transp"/>
    <property type="match status" value="1"/>
</dbReference>
<reference evidence="2 3" key="1">
    <citation type="submission" date="2007-06" db="EMBL/GenBank/DDBJ databases">
        <authorList>
            <person name="Shimkets L."/>
            <person name="Ferriera S."/>
            <person name="Johnson J."/>
            <person name="Kravitz S."/>
            <person name="Beeson K."/>
            <person name="Sutton G."/>
            <person name="Rogers Y.-H."/>
            <person name="Friedman R."/>
            <person name="Frazier M."/>
            <person name="Venter J.C."/>
        </authorList>
    </citation>
    <scope>NUCLEOTIDE SEQUENCE [LARGE SCALE GENOMIC DNA]</scope>
    <source>
        <strain evidence="2 3">SIR-1</strain>
    </source>
</reference>
<dbReference type="eggNOG" id="COG2391">
    <property type="taxonomic scope" value="Bacteria"/>
</dbReference>
<proteinExistence type="predicted"/>
<protein>
    <submittedName>
        <fullName evidence="2">Uncharacterized protein</fullName>
    </submittedName>
</protein>
<feature type="transmembrane region" description="Helical" evidence="1">
    <location>
        <begin position="112"/>
        <end position="131"/>
    </location>
</feature>
<sequence length="146" mass="16042">MNYRTKTIVRGFRFAVPAFLLGLVLHFTGFTNFDEVHKMFGLEDWRLFLTFGVAVVLTMVGVHSVRAKERARLPRGTMHPGILPGAALFGVGWALTGACPGVVFAQLGEGQLMALISLVGIFIGNAIYSVAHRRWFRWDTGSCEAG</sequence>
<keyword evidence="3" id="KW-1185">Reference proteome</keyword>
<feature type="transmembrane region" description="Helical" evidence="1">
    <location>
        <begin position="86"/>
        <end position="106"/>
    </location>
</feature>
<keyword evidence="1" id="KW-0472">Membrane</keyword>
<dbReference type="Proteomes" id="UP000005801">
    <property type="component" value="Unassembled WGS sequence"/>
</dbReference>
<dbReference type="InterPro" id="IPR007272">
    <property type="entry name" value="Sulf_transp_TsuA/YedE"/>
</dbReference>